<accession>X0ZNQ2</accession>
<organism evidence="1">
    <name type="scientific">marine sediment metagenome</name>
    <dbReference type="NCBI Taxonomy" id="412755"/>
    <lineage>
        <taxon>unclassified sequences</taxon>
        <taxon>metagenomes</taxon>
        <taxon>ecological metagenomes</taxon>
    </lineage>
</organism>
<gene>
    <name evidence="1" type="ORF">S01H4_08640</name>
</gene>
<sequence length="175" mass="20391">QPLHIEVNLGDQYLRKIIRLEEFDLPFSFDESACRDDSGKICGNDVPVRVCGSKIYGDMEYVSYPALVPTHLGDKIIFLGDKLGQIAKWPHESVPSSWHPVWAIVLRSRKQWDVIFCGTSKQLKESYFPVKPVGDRLCVKRWKEALWVRRKRINPPEIKVVRKIWQEYVRAARNV</sequence>
<feature type="non-terminal residue" evidence="1">
    <location>
        <position position="1"/>
    </location>
</feature>
<comment type="caution">
    <text evidence="1">The sequence shown here is derived from an EMBL/GenBank/DDBJ whole genome shotgun (WGS) entry which is preliminary data.</text>
</comment>
<protein>
    <submittedName>
        <fullName evidence="1">Uncharacterized protein</fullName>
    </submittedName>
</protein>
<dbReference type="EMBL" id="BART01002995">
    <property type="protein sequence ID" value="GAG71024.1"/>
    <property type="molecule type" value="Genomic_DNA"/>
</dbReference>
<name>X0ZNQ2_9ZZZZ</name>
<dbReference type="AlphaFoldDB" id="X0ZNQ2"/>
<evidence type="ECO:0000313" key="1">
    <source>
        <dbReference type="EMBL" id="GAG71024.1"/>
    </source>
</evidence>
<proteinExistence type="predicted"/>
<reference evidence="1" key="1">
    <citation type="journal article" date="2014" name="Front. Microbiol.">
        <title>High frequency of phylogenetically diverse reductive dehalogenase-homologous genes in deep subseafloor sedimentary metagenomes.</title>
        <authorList>
            <person name="Kawai M."/>
            <person name="Futagami T."/>
            <person name="Toyoda A."/>
            <person name="Takaki Y."/>
            <person name="Nishi S."/>
            <person name="Hori S."/>
            <person name="Arai W."/>
            <person name="Tsubouchi T."/>
            <person name="Morono Y."/>
            <person name="Uchiyama I."/>
            <person name="Ito T."/>
            <person name="Fujiyama A."/>
            <person name="Inagaki F."/>
            <person name="Takami H."/>
        </authorList>
    </citation>
    <scope>NUCLEOTIDE SEQUENCE</scope>
    <source>
        <strain evidence="1">Expedition CK06-06</strain>
    </source>
</reference>